<keyword evidence="1 4" id="KW-0663">Pyridoxal phosphate</keyword>
<dbReference type="SUPFAM" id="SSF53383">
    <property type="entry name" value="PLP-dependent transferases"/>
    <property type="match status" value="1"/>
</dbReference>
<keyword evidence="6" id="KW-0032">Aminotransferase</keyword>
<sequence>MNTGKVPFLKFDEPSEAIKSAIAEVLSSGQYFNGAFTKQLVADFSEYIGIPYMVPTANCTDAIELILSALELKSNDEVIVPAFTWFSDASMVYWVNAKLVFADIDLSFFSLGLEAIKSVVTANTKVVILPHLFGMVNPEIQEIVDFCKRSNIKLIEDCAQAHGATLNHKKAGSFADVSVFSFYPTKNLGALGDAGCIMTKDETLFDRCSLLANHGQVARNKHLSLGKNSRLDELQAAVLAKKLPDLDYQNKKRIALAEIYFKQLAGLPISLPKNNTGHIYHQFVILYEKREELRDYLTSKGVATDIHYPTALSDMPVLSNSIGQCPNATKASNEVLSLPVFPNHSVEEILYVCEQVNLFFSASDS</sequence>
<evidence type="ECO:0000256" key="5">
    <source>
        <dbReference type="RuleBase" id="RU004508"/>
    </source>
</evidence>
<dbReference type="GO" id="GO:0030170">
    <property type="term" value="F:pyridoxal phosphate binding"/>
    <property type="evidence" value="ECO:0007669"/>
    <property type="project" value="TreeGrafter"/>
</dbReference>
<evidence type="ECO:0000313" key="6">
    <source>
        <dbReference type="EMBL" id="MBL0765562.1"/>
    </source>
</evidence>
<dbReference type="Proteomes" id="UP000642920">
    <property type="component" value="Unassembled WGS sequence"/>
</dbReference>
<evidence type="ECO:0000313" key="7">
    <source>
        <dbReference type="Proteomes" id="UP000642920"/>
    </source>
</evidence>
<dbReference type="CDD" id="cd00616">
    <property type="entry name" value="AHBA_syn"/>
    <property type="match status" value="1"/>
</dbReference>
<feature type="active site" description="Proton acceptor" evidence="3">
    <location>
        <position position="186"/>
    </location>
</feature>
<dbReference type="RefSeq" id="WP_201920435.1">
    <property type="nucleotide sequence ID" value="NZ_JAERQG010000002.1"/>
</dbReference>
<dbReference type="PANTHER" id="PTHR30244">
    <property type="entry name" value="TRANSAMINASE"/>
    <property type="match status" value="1"/>
</dbReference>
<dbReference type="PIRSF" id="PIRSF000390">
    <property type="entry name" value="PLP_StrS"/>
    <property type="match status" value="1"/>
</dbReference>
<dbReference type="AlphaFoldDB" id="A0A937A877"/>
<evidence type="ECO:0000256" key="1">
    <source>
        <dbReference type="ARBA" id="ARBA00022898"/>
    </source>
</evidence>
<dbReference type="Gene3D" id="3.90.1150.10">
    <property type="entry name" value="Aspartate Aminotransferase, domain 1"/>
    <property type="match status" value="1"/>
</dbReference>
<gene>
    <name evidence="6" type="ORF">JKP34_09885</name>
</gene>
<accession>A0A937A877</accession>
<dbReference type="InterPro" id="IPR015422">
    <property type="entry name" value="PyrdxlP-dep_Trfase_small"/>
</dbReference>
<keyword evidence="6" id="KW-0808">Transferase</keyword>
<comment type="similarity">
    <text evidence="2 5">Belongs to the DegT/DnrJ/EryC1 family.</text>
</comment>
<reference evidence="6" key="1">
    <citation type="submission" date="2021-01" db="EMBL/GenBank/DDBJ databases">
        <title>Marivirga sp. nov., isolated from intertidal surface sediments.</title>
        <authorList>
            <person name="Zhang M."/>
        </authorList>
    </citation>
    <scope>NUCLEOTIDE SEQUENCE</scope>
    <source>
        <strain evidence="6">SM1354</strain>
    </source>
</reference>
<feature type="modified residue" description="N6-(pyridoxal phosphate)lysine" evidence="4">
    <location>
        <position position="186"/>
    </location>
</feature>
<evidence type="ECO:0000256" key="4">
    <source>
        <dbReference type="PIRSR" id="PIRSR000390-2"/>
    </source>
</evidence>
<organism evidence="6 7">
    <name type="scientific">Marivirga atlantica</name>
    <dbReference type="NCBI Taxonomy" id="1548457"/>
    <lineage>
        <taxon>Bacteria</taxon>
        <taxon>Pseudomonadati</taxon>
        <taxon>Bacteroidota</taxon>
        <taxon>Cytophagia</taxon>
        <taxon>Cytophagales</taxon>
        <taxon>Marivirgaceae</taxon>
        <taxon>Marivirga</taxon>
    </lineage>
</organism>
<comment type="caution">
    <text evidence="6">The sequence shown here is derived from an EMBL/GenBank/DDBJ whole genome shotgun (WGS) entry which is preliminary data.</text>
</comment>
<dbReference type="InterPro" id="IPR015421">
    <property type="entry name" value="PyrdxlP-dep_Trfase_major"/>
</dbReference>
<dbReference type="GO" id="GO:0000271">
    <property type="term" value="P:polysaccharide biosynthetic process"/>
    <property type="evidence" value="ECO:0007669"/>
    <property type="project" value="TreeGrafter"/>
</dbReference>
<evidence type="ECO:0000256" key="2">
    <source>
        <dbReference type="ARBA" id="ARBA00037999"/>
    </source>
</evidence>
<dbReference type="Pfam" id="PF01041">
    <property type="entry name" value="DegT_DnrJ_EryC1"/>
    <property type="match status" value="1"/>
</dbReference>
<dbReference type="Gene3D" id="3.40.640.10">
    <property type="entry name" value="Type I PLP-dependent aspartate aminotransferase-like (Major domain)"/>
    <property type="match status" value="1"/>
</dbReference>
<dbReference type="EMBL" id="JAERQG010000002">
    <property type="protein sequence ID" value="MBL0765562.1"/>
    <property type="molecule type" value="Genomic_DNA"/>
</dbReference>
<dbReference type="InterPro" id="IPR015424">
    <property type="entry name" value="PyrdxlP-dep_Trfase"/>
</dbReference>
<dbReference type="GO" id="GO:0008483">
    <property type="term" value="F:transaminase activity"/>
    <property type="evidence" value="ECO:0007669"/>
    <property type="project" value="UniProtKB-KW"/>
</dbReference>
<dbReference type="PANTHER" id="PTHR30244:SF36">
    <property type="entry name" value="3-OXO-GLUCOSE-6-PHOSPHATE:GLUTAMATE AMINOTRANSFERASE"/>
    <property type="match status" value="1"/>
</dbReference>
<dbReference type="InterPro" id="IPR000653">
    <property type="entry name" value="DegT/StrS_aminotransferase"/>
</dbReference>
<name>A0A937A877_9BACT</name>
<keyword evidence="7" id="KW-1185">Reference proteome</keyword>
<evidence type="ECO:0000256" key="3">
    <source>
        <dbReference type="PIRSR" id="PIRSR000390-1"/>
    </source>
</evidence>
<protein>
    <submittedName>
        <fullName evidence="6">DegT/DnrJ/EryC1/StrS family aminotransferase</fullName>
    </submittedName>
</protein>
<proteinExistence type="inferred from homology"/>